<evidence type="ECO:0000256" key="18">
    <source>
        <dbReference type="PROSITE-ProRule" id="PRU00042"/>
    </source>
</evidence>
<evidence type="ECO:0000256" key="3">
    <source>
        <dbReference type="ARBA" id="ARBA00004123"/>
    </source>
</evidence>
<evidence type="ECO:0000256" key="12">
    <source>
        <dbReference type="ARBA" id="ARBA00023069"/>
    </source>
</evidence>
<evidence type="ECO:0000256" key="1">
    <source>
        <dbReference type="ARBA" id="ARBA00004114"/>
    </source>
</evidence>
<dbReference type="EMBL" id="JBHFQA010000014">
    <property type="protein sequence ID" value="KAL2087476.1"/>
    <property type="molecule type" value="Genomic_DNA"/>
</dbReference>
<feature type="compositionally biased region" description="Acidic residues" evidence="20">
    <location>
        <begin position="749"/>
        <end position="759"/>
    </location>
</feature>
<dbReference type="InterPro" id="IPR051241">
    <property type="entry name" value="DZIP_RILPL"/>
</dbReference>
<dbReference type="GO" id="GO:0005634">
    <property type="term" value="C:nucleus"/>
    <property type="evidence" value="ECO:0007669"/>
    <property type="project" value="UniProtKB-SubCell"/>
</dbReference>
<gene>
    <name evidence="22" type="ORF">ACEWY4_016304</name>
</gene>
<feature type="coiled-coil region" evidence="19">
    <location>
        <begin position="198"/>
        <end position="293"/>
    </location>
</feature>
<comment type="similarity">
    <text evidence="4">Belongs to the DZIP C2H2-type zinc-finger protein family.</text>
</comment>
<dbReference type="GO" id="GO:0005814">
    <property type="term" value="C:centriole"/>
    <property type="evidence" value="ECO:0007669"/>
    <property type="project" value="UniProtKB-SubCell"/>
</dbReference>
<keyword evidence="7" id="KW-0479">Metal-binding</keyword>
<keyword evidence="11 19" id="KW-0175">Coiled coil</keyword>
<dbReference type="GO" id="GO:0008270">
    <property type="term" value="F:zinc ion binding"/>
    <property type="evidence" value="ECO:0007669"/>
    <property type="project" value="UniProtKB-KW"/>
</dbReference>
<dbReference type="Proteomes" id="UP001591681">
    <property type="component" value="Unassembled WGS sequence"/>
</dbReference>
<dbReference type="PROSITE" id="PS00028">
    <property type="entry name" value="ZINC_FINGER_C2H2_1"/>
    <property type="match status" value="1"/>
</dbReference>
<evidence type="ECO:0000256" key="6">
    <source>
        <dbReference type="ARBA" id="ARBA00022490"/>
    </source>
</evidence>
<keyword evidence="8 18" id="KW-0863">Zinc-finger</keyword>
<dbReference type="GO" id="GO:0036064">
    <property type="term" value="C:ciliary basal body"/>
    <property type="evidence" value="ECO:0007669"/>
    <property type="project" value="UniProtKB-ARBA"/>
</dbReference>
<feature type="region of interest" description="Disordered" evidence="20">
    <location>
        <begin position="729"/>
        <end position="825"/>
    </location>
</feature>
<feature type="coiled-coil region" evidence="19">
    <location>
        <begin position="100"/>
        <end position="145"/>
    </location>
</feature>
<sequence length="825" mass="93777">MSTPIQSSTAIPLPPFRFRSRRENVDWRRISALDVDRVASELDFQTLQDHIAGVTFCSIEAERCQRCQEPVDAGLLKLFRLAQLTVEYLLHSQDYLSLSLQAAEERVQAEQREKEQMQVAFDKHAAELKTLKDELKQRKKIITSQQVMISTGIAGYHKCQLCDKAFMNATFLHSHMQRRHPEEFDIKLLADTQKKVQSVRFQEEIEKLKEQLSLTRSQLETQQQACVAKSSQETDLSERREELKRDLDKWRAEERMNMNRQIEEIKESCQQDVNSLYQKNSTLEKELLKVQETNRMLVAKMEEEKGATKKRTPQPNPSDMDKHVPAGGATHQQEILKLEHQLQAQEEKWVARLLKVQREHDTVKKQLKEDLQHLQKSVSEQTHRRTEQSDSQPLKQGRSLHHQAQQAKQVPSSPSTDVLEPQATAPEPKAKPVTHDSSSVSDKKTVVQEVQERVKELLKNPCAKREMREIVEQTLWDQLHSLGVRPEARSLSKGEFDRVMTEVHERRRELAKDRGLRGELSHWLDQRVKDRLAGCSSAPEKRRRIRDVPVALPRTLSSSLPTRGSRLLSDSASTQLLTPQAPHHSRTKPQPSTSTPKTYLLSSDDDSEDESAPQSLKYSSARNEPVPFPRTNIPQVVICKETSCTALESDGTWTEASELEEIDPKLLQNSRPVIQKTQEKRTHGHHVKDLTRNLENQLAKQGPSKLAGSVNTLYTSKIIGTNAKMTTTDKRMDRVEGPKTVKDDKDNKENDDDDDDDWDISSLDDVSKPNSSLTMVQKTMDSTSTSVWGPSTGHSNKPGLTEAGTGSTLKSSLLSVSDWSSSEDA</sequence>
<evidence type="ECO:0000259" key="21">
    <source>
        <dbReference type="PROSITE" id="PS50157"/>
    </source>
</evidence>
<keyword evidence="10" id="KW-0862">Zinc</keyword>
<dbReference type="InterPro" id="IPR032714">
    <property type="entry name" value="DZIP1_N"/>
</dbReference>
<evidence type="ECO:0000256" key="19">
    <source>
        <dbReference type="SAM" id="Coils"/>
    </source>
</evidence>
<dbReference type="PANTHER" id="PTHR21502">
    <property type="entry name" value="ZINC FINGER PROTEIN DZIP1"/>
    <property type="match status" value="1"/>
</dbReference>
<dbReference type="PANTHER" id="PTHR21502:SF5">
    <property type="entry name" value="CILIUM ASSEMBLY PROTEIN DZIP1"/>
    <property type="match status" value="1"/>
</dbReference>
<feature type="region of interest" description="Disordered" evidence="20">
    <location>
        <begin position="300"/>
        <end position="329"/>
    </location>
</feature>
<dbReference type="InterPro" id="IPR058883">
    <property type="entry name" value="DZIP1_dom"/>
</dbReference>
<keyword evidence="14" id="KW-0539">Nucleus</keyword>
<evidence type="ECO:0000256" key="8">
    <source>
        <dbReference type="ARBA" id="ARBA00022771"/>
    </source>
</evidence>
<keyword evidence="12" id="KW-0969">Cilium</keyword>
<evidence type="ECO:0000313" key="22">
    <source>
        <dbReference type="EMBL" id="KAL2087476.1"/>
    </source>
</evidence>
<dbReference type="Pfam" id="PF25977">
    <property type="entry name" value="DZIP1"/>
    <property type="match status" value="1"/>
</dbReference>
<feature type="compositionally biased region" description="Polar residues" evidence="20">
    <location>
        <begin position="402"/>
        <end position="416"/>
    </location>
</feature>
<reference evidence="22 23" key="1">
    <citation type="submission" date="2024-09" db="EMBL/GenBank/DDBJ databases">
        <title>A chromosome-level genome assembly of Gray's grenadier anchovy, Coilia grayii.</title>
        <authorList>
            <person name="Fu Z."/>
        </authorList>
    </citation>
    <scope>NUCLEOTIDE SEQUENCE [LARGE SCALE GENOMIC DNA]</scope>
    <source>
        <strain evidence="22">G4</strain>
        <tissue evidence="22">Muscle</tissue>
    </source>
</reference>
<feature type="region of interest" description="Disordered" evidence="20">
    <location>
        <begin position="573"/>
        <end position="630"/>
    </location>
</feature>
<evidence type="ECO:0000256" key="4">
    <source>
        <dbReference type="ARBA" id="ARBA00009131"/>
    </source>
</evidence>
<dbReference type="GO" id="GO:0005737">
    <property type="term" value="C:cytoplasm"/>
    <property type="evidence" value="ECO:0007669"/>
    <property type="project" value="UniProtKB-ARBA"/>
</dbReference>
<feature type="compositionally biased region" description="Basic and acidic residues" evidence="20">
    <location>
        <begin position="729"/>
        <end position="748"/>
    </location>
</feature>
<keyword evidence="9" id="KW-0970">Cilium biogenesis/degradation</keyword>
<evidence type="ECO:0000256" key="14">
    <source>
        <dbReference type="ARBA" id="ARBA00023242"/>
    </source>
</evidence>
<dbReference type="PROSITE" id="PS50157">
    <property type="entry name" value="ZINC_FINGER_C2H2_2"/>
    <property type="match status" value="1"/>
</dbReference>
<keyword evidence="13" id="KW-0206">Cytoskeleton</keyword>
<feature type="compositionally biased region" description="Low complexity" evidence="20">
    <location>
        <begin position="588"/>
        <end position="598"/>
    </location>
</feature>
<evidence type="ECO:0000256" key="17">
    <source>
        <dbReference type="ARBA" id="ARBA00079993"/>
    </source>
</evidence>
<feature type="compositionally biased region" description="Low complexity" evidence="20">
    <location>
        <begin position="807"/>
        <end position="825"/>
    </location>
</feature>
<name>A0ABD1JJZ4_9TELE</name>
<evidence type="ECO:0000256" key="16">
    <source>
        <dbReference type="ARBA" id="ARBA00072553"/>
    </source>
</evidence>
<dbReference type="Pfam" id="PF13815">
    <property type="entry name" value="Dzip-like_N"/>
    <property type="match status" value="1"/>
</dbReference>
<dbReference type="GO" id="GO:0007507">
    <property type="term" value="P:heart development"/>
    <property type="evidence" value="ECO:0007669"/>
    <property type="project" value="UniProtKB-ARBA"/>
</dbReference>
<keyword evidence="23" id="KW-1185">Reference proteome</keyword>
<comment type="subcellular location">
    <subcellularLocation>
        <location evidence="2">Cytoplasm</location>
        <location evidence="2">Cytoskeleton</location>
        <location evidence="2">Cilium basal body</location>
    </subcellularLocation>
    <subcellularLocation>
        <location evidence="1">Cytoplasm</location>
        <location evidence="1">Cytoskeleton</location>
        <location evidence="1">Microtubule organizing center</location>
        <location evidence="1">Centrosome</location>
        <location evidence="1">Centriole</location>
    </subcellularLocation>
    <subcellularLocation>
        <location evidence="3">Nucleus</location>
    </subcellularLocation>
</comment>
<dbReference type="GO" id="GO:0060271">
    <property type="term" value="P:cilium assembly"/>
    <property type="evidence" value="ECO:0007669"/>
    <property type="project" value="UniProtKB-ARBA"/>
</dbReference>
<proteinExistence type="inferred from homology"/>
<evidence type="ECO:0000256" key="10">
    <source>
        <dbReference type="ARBA" id="ARBA00022833"/>
    </source>
</evidence>
<evidence type="ECO:0000256" key="9">
    <source>
        <dbReference type="ARBA" id="ARBA00022794"/>
    </source>
</evidence>
<accession>A0ABD1JJZ4</accession>
<evidence type="ECO:0000256" key="15">
    <source>
        <dbReference type="ARBA" id="ARBA00023273"/>
    </source>
</evidence>
<evidence type="ECO:0000256" key="11">
    <source>
        <dbReference type="ARBA" id="ARBA00023054"/>
    </source>
</evidence>
<keyword evidence="6" id="KW-0963">Cytoplasm</keyword>
<evidence type="ECO:0000256" key="13">
    <source>
        <dbReference type="ARBA" id="ARBA00023212"/>
    </source>
</evidence>
<evidence type="ECO:0000256" key="5">
    <source>
        <dbReference type="ARBA" id="ARBA00022473"/>
    </source>
</evidence>
<dbReference type="AlphaFoldDB" id="A0ABD1JJZ4"/>
<evidence type="ECO:0000313" key="23">
    <source>
        <dbReference type="Proteomes" id="UP001591681"/>
    </source>
</evidence>
<feature type="region of interest" description="Disordered" evidence="20">
    <location>
        <begin position="371"/>
        <end position="447"/>
    </location>
</feature>
<feature type="domain" description="C2H2-type" evidence="21">
    <location>
        <begin position="157"/>
        <end position="185"/>
    </location>
</feature>
<keyword evidence="5" id="KW-0217">Developmental protein</keyword>
<comment type="caution">
    <text evidence="22">The sequence shown here is derived from an EMBL/GenBank/DDBJ whole genome shotgun (WGS) entry which is preliminary data.</text>
</comment>
<feature type="compositionally biased region" description="Polar residues" evidence="20">
    <location>
        <begin position="768"/>
        <end position="795"/>
    </location>
</feature>
<dbReference type="Gene3D" id="3.30.160.60">
    <property type="entry name" value="Classic Zinc Finger"/>
    <property type="match status" value="1"/>
</dbReference>
<evidence type="ECO:0000256" key="20">
    <source>
        <dbReference type="SAM" id="MobiDB-lite"/>
    </source>
</evidence>
<dbReference type="FunFam" id="3.30.160.60:FF:001591">
    <property type="entry name" value="DAZ interacting zinc finger protein 1"/>
    <property type="match status" value="1"/>
</dbReference>
<protein>
    <recommendedName>
        <fullName evidence="16">Cilium assembly protein DZIP1</fullName>
    </recommendedName>
    <alternativeName>
        <fullName evidence="17">DAZ-interacting zinc finger protein 1</fullName>
    </alternativeName>
</protein>
<dbReference type="InterPro" id="IPR013087">
    <property type="entry name" value="Znf_C2H2_type"/>
</dbReference>
<evidence type="ECO:0000256" key="2">
    <source>
        <dbReference type="ARBA" id="ARBA00004120"/>
    </source>
</evidence>
<evidence type="ECO:0000256" key="7">
    <source>
        <dbReference type="ARBA" id="ARBA00022723"/>
    </source>
</evidence>
<feature type="compositionally biased region" description="Polar residues" evidence="20">
    <location>
        <begin position="612"/>
        <end position="622"/>
    </location>
</feature>
<keyword evidence="15" id="KW-0966">Cell projection</keyword>
<organism evidence="22 23">
    <name type="scientific">Coilia grayii</name>
    <name type="common">Gray's grenadier anchovy</name>
    <dbReference type="NCBI Taxonomy" id="363190"/>
    <lineage>
        <taxon>Eukaryota</taxon>
        <taxon>Metazoa</taxon>
        <taxon>Chordata</taxon>
        <taxon>Craniata</taxon>
        <taxon>Vertebrata</taxon>
        <taxon>Euteleostomi</taxon>
        <taxon>Actinopterygii</taxon>
        <taxon>Neopterygii</taxon>
        <taxon>Teleostei</taxon>
        <taxon>Clupei</taxon>
        <taxon>Clupeiformes</taxon>
        <taxon>Clupeoidei</taxon>
        <taxon>Engraulidae</taxon>
        <taxon>Coilinae</taxon>
        <taxon>Coilia</taxon>
    </lineage>
</organism>